<evidence type="ECO:0000256" key="2">
    <source>
        <dbReference type="ARBA" id="ARBA00023125"/>
    </source>
</evidence>
<evidence type="ECO:0000256" key="3">
    <source>
        <dbReference type="ARBA" id="ARBA00023163"/>
    </source>
</evidence>
<keyword evidence="1" id="KW-0805">Transcription regulation</keyword>
<protein>
    <submittedName>
        <fullName evidence="5">LacI family DNA-binding transcriptional regulator</fullName>
    </submittedName>
</protein>
<organism evidence="5 6">
    <name type="scientific">Nocardiopsis sediminis</name>
    <dbReference type="NCBI Taxonomy" id="1778267"/>
    <lineage>
        <taxon>Bacteria</taxon>
        <taxon>Bacillati</taxon>
        <taxon>Actinomycetota</taxon>
        <taxon>Actinomycetes</taxon>
        <taxon>Streptosporangiales</taxon>
        <taxon>Nocardiopsidaceae</taxon>
        <taxon>Nocardiopsis</taxon>
    </lineage>
</organism>
<keyword evidence="3" id="KW-0804">Transcription</keyword>
<evidence type="ECO:0000313" key="5">
    <source>
        <dbReference type="EMBL" id="MFC3996312.1"/>
    </source>
</evidence>
<name>A0ABV8FMV8_9ACTN</name>
<accession>A0ABV8FMV8</accession>
<keyword evidence="2 5" id="KW-0238">DNA-binding</keyword>
<dbReference type="Gene3D" id="1.10.260.40">
    <property type="entry name" value="lambda repressor-like DNA-binding domains"/>
    <property type="match status" value="1"/>
</dbReference>
<dbReference type="InterPro" id="IPR046335">
    <property type="entry name" value="LacI/GalR-like_sensor"/>
</dbReference>
<dbReference type="SUPFAM" id="SSF53822">
    <property type="entry name" value="Periplasmic binding protein-like I"/>
    <property type="match status" value="1"/>
</dbReference>
<dbReference type="EMBL" id="JBHSBH010000007">
    <property type="protein sequence ID" value="MFC3996312.1"/>
    <property type="molecule type" value="Genomic_DNA"/>
</dbReference>
<comment type="caution">
    <text evidence="5">The sequence shown here is derived from an EMBL/GenBank/DDBJ whole genome shotgun (WGS) entry which is preliminary data.</text>
</comment>
<dbReference type="GO" id="GO:0003677">
    <property type="term" value="F:DNA binding"/>
    <property type="evidence" value="ECO:0007669"/>
    <property type="project" value="UniProtKB-KW"/>
</dbReference>
<evidence type="ECO:0000259" key="4">
    <source>
        <dbReference type="PROSITE" id="PS50932"/>
    </source>
</evidence>
<keyword evidence="6" id="KW-1185">Reference proteome</keyword>
<dbReference type="PANTHER" id="PTHR30146:SF109">
    <property type="entry name" value="HTH-TYPE TRANSCRIPTIONAL REGULATOR GALS"/>
    <property type="match status" value="1"/>
</dbReference>
<evidence type="ECO:0000313" key="6">
    <source>
        <dbReference type="Proteomes" id="UP001595847"/>
    </source>
</evidence>
<proteinExistence type="predicted"/>
<dbReference type="CDD" id="cd06267">
    <property type="entry name" value="PBP1_LacI_sugar_binding-like"/>
    <property type="match status" value="1"/>
</dbReference>
<dbReference type="Pfam" id="PF00356">
    <property type="entry name" value="LacI"/>
    <property type="match status" value="1"/>
</dbReference>
<dbReference type="PROSITE" id="PS50932">
    <property type="entry name" value="HTH_LACI_2"/>
    <property type="match status" value="1"/>
</dbReference>
<dbReference type="InterPro" id="IPR028082">
    <property type="entry name" value="Peripla_BP_I"/>
</dbReference>
<dbReference type="Pfam" id="PF13377">
    <property type="entry name" value="Peripla_BP_3"/>
    <property type="match status" value="1"/>
</dbReference>
<dbReference type="SMART" id="SM00354">
    <property type="entry name" value="HTH_LACI"/>
    <property type="match status" value="1"/>
</dbReference>
<dbReference type="CDD" id="cd01392">
    <property type="entry name" value="HTH_LacI"/>
    <property type="match status" value="1"/>
</dbReference>
<dbReference type="PANTHER" id="PTHR30146">
    <property type="entry name" value="LACI-RELATED TRANSCRIPTIONAL REPRESSOR"/>
    <property type="match status" value="1"/>
</dbReference>
<sequence length="351" mass="36461">MASRTSPTITTIAQAAGVSIASVSRVLNGLPVRAETERRVLDAADRLGYVPNSVARSLKSARTHQIAFAVEDIGNPVYLAMLREIQPLLKAAGYRLVLHSTGADAAEEIEVLRGLGQRYADGLIIVPIRVTPDHLAELRAAEAPVVVIGSLPDSGLADNVRTDSRRGVEMALRHLADLGRRRIGFINGPADTVPGHARSEAFRSGTARAGLAVADGTVHEGRFDRETGAEAVHRMADAPAPMPDALLCANDLIALGALDALRARGLDVPGDVAVVGMDDTDLAAVSWPPLTSVSLGSAERGAHAARLLLDRLGADTGAAPSAPRAVTVEPRLIVRASTGGARVVDDGSAAG</sequence>
<dbReference type="Gene3D" id="3.40.50.2300">
    <property type="match status" value="2"/>
</dbReference>
<dbReference type="Proteomes" id="UP001595847">
    <property type="component" value="Unassembled WGS sequence"/>
</dbReference>
<dbReference type="RefSeq" id="WP_378532248.1">
    <property type="nucleotide sequence ID" value="NZ_JBHSBH010000007.1"/>
</dbReference>
<dbReference type="InterPro" id="IPR000843">
    <property type="entry name" value="HTH_LacI"/>
</dbReference>
<dbReference type="InterPro" id="IPR010982">
    <property type="entry name" value="Lambda_DNA-bd_dom_sf"/>
</dbReference>
<reference evidence="6" key="1">
    <citation type="journal article" date="2019" name="Int. J. Syst. Evol. Microbiol.">
        <title>The Global Catalogue of Microorganisms (GCM) 10K type strain sequencing project: providing services to taxonomists for standard genome sequencing and annotation.</title>
        <authorList>
            <consortium name="The Broad Institute Genomics Platform"/>
            <consortium name="The Broad Institute Genome Sequencing Center for Infectious Disease"/>
            <person name="Wu L."/>
            <person name="Ma J."/>
        </authorList>
    </citation>
    <scope>NUCLEOTIDE SEQUENCE [LARGE SCALE GENOMIC DNA]</scope>
    <source>
        <strain evidence="6">TBRC 1826</strain>
    </source>
</reference>
<evidence type="ECO:0000256" key="1">
    <source>
        <dbReference type="ARBA" id="ARBA00023015"/>
    </source>
</evidence>
<gene>
    <name evidence="5" type="ORF">ACFOVU_10325</name>
</gene>
<feature type="domain" description="HTH lacI-type" evidence="4">
    <location>
        <begin position="7"/>
        <end position="60"/>
    </location>
</feature>
<dbReference type="SUPFAM" id="SSF47413">
    <property type="entry name" value="lambda repressor-like DNA-binding domains"/>
    <property type="match status" value="1"/>
</dbReference>